<dbReference type="CDD" id="cd06464">
    <property type="entry name" value="ACD_sHsps-like"/>
    <property type="match status" value="1"/>
</dbReference>
<evidence type="ECO:0000256" key="2">
    <source>
        <dbReference type="PROSITE-ProRule" id="PRU00285"/>
    </source>
</evidence>
<dbReference type="CDD" id="cd00298">
    <property type="entry name" value="ACD_sHsps_p23-like"/>
    <property type="match status" value="1"/>
</dbReference>
<keyword evidence="7" id="KW-1185">Reference proteome</keyword>
<feature type="region of interest" description="Disordered" evidence="4">
    <location>
        <begin position="206"/>
        <end position="239"/>
    </location>
</feature>
<dbReference type="InterPro" id="IPR031107">
    <property type="entry name" value="Small_HSP"/>
</dbReference>
<dbReference type="InterPro" id="IPR008978">
    <property type="entry name" value="HSP20-like_chaperone"/>
</dbReference>
<dbReference type="InterPro" id="IPR002068">
    <property type="entry name" value="A-crystallin/Hsp20_dom"/>
</dbReference>
<dbReference type="EMBL" id="JBGBPQ010000001">
    <property type="protein sequence ID" value="KAL1529220.1"/>
    <property type="molecule type" value="Genomic_DNA"/>
</dbReference>
<dbReference type="Proteomes" id="UP001515480">
    <property type="component" value="Unassembled WGS sequence"/>
</dbReference>
<accession>A0AB34K565</accession>
<evidence type="ECO:0000313" key="6">
    <source>
        <dbReference type="EMBL" id="KAL1529220.1"/>
    </source>
</evidence>
<dbReference type="Gene3D" id="2.60.40.790">
    <property type="match status" value="2"/>
</dbReference>
<evidence type="ECO:0000313" key="7">
    <source>
        <dbReference type="Proteomes" id="UP001515480"/>
    </source>
</evidence>
<evidence type="ECO:0000256" key="1">
    <source>
        <dbReference type="ARBA" id="ARBA00023016"/>
    </source>
</evidence>
<evidence type="ECO:0000259" key="5">
    <source>
        <dbReference type="PROSITE" id="PS01031"/>
    </source>
</evidence>
<name>A0AB34K565_PRYPA</name>
<dbReference type="PROSITE" id="PS01031">
    <property type="entry name" value="SHSP"/>
    <property type="match status" value="1"/>
</dbReference>
<reference evidence="6 7" key="1">
    <citation type="journal article" date="2024" name="Science">
        <title>Giant polyketide synthase enzymes in the biosynthesis of giant marine polyether toxins.</title>
        <authorList>
            <person name="Fallon T.R."/>
            <person name="Shende V.V."/>
            <person name="Wierzbicki I.H."/>
            <person name="Pendleton A.L."/>
            <person name="Watervoot N.F."/>
            <person name="Auber R.P."/>
            <person name="Gonzalez D.J."/>
            <person name="Wisecaver J.H."/>
            <person name="Moore B.S."/>
        </authorList>
    </citation>
    <scope>NUCLEOTIDE SEQUENCE [LARGE SCALE GENOMIC DNA]</scope>
    <source>
        <strain evidence="6 7">12B1</strain>
    </source>
</reference>
<evidence type="ECO:0000256" key="3">
    <source>
        <dbReference type="RuleBase" id="RU003616"/>
    </source>
</evidence>
<feature type="compositionally biased region" description="Basic and acidic residues" evidence="4">
    <location>
        <begin position="208"/>
        <end position="217"/>
    </location>
</feature>
<dbReference type="AlphaFoldDB" id="A0AB34K565"/>
<proteinExistence type="inferred from homology"/>
<protein>
    <recommendedName>
        <fullName evidence="5">SHSP domain-containing protein</fullName>
    </recommendedName>
</protein>
<dbReference type="PANTHER" id="PTHR11527">
    <property type="entry name" value="HEAT-SHOCK PROTEIN 20 FAMILY MEMBER"/>
    <property type="match status" value="1"/>
</dbReference>
<dbReference type="SUPFAM" id="SSF49764">
    <property type="entry name" value="HSP20-like chaperones"/>
    <property type="match status" value="2"/>
</dbReference>
<evidence type="ECO:0000256" key="4">
    <source>
        <dbReference type="SAM" id="MobiDB-lite"/>
    </source>
</evidence>
<gene>
    <name evidence="6" type="ORF">AB1Y20_000176</name>
</gene>
<keyword evidence="1" id="KW-0346">Stress response</keyword>
<feature type="domain" description="SHSP" evidence="5">
    <location>
        <begin position="28"/>
        <end position="128"/>
    </location>
</feature>
<comment type="caution">
    <text evidence="6">The sequence shown here is derived from an EMBL/GenBank/DDBJ whole genome shotgun (WGS) entry which is preliminary data.</text>
</comment>
<feature type="compositionally biased region" description="Polar residues" evidence="4">
    <location>
        <begin position="219"/>
        <end position="239"/>
    </location>
</feature>
<comment type="similarity">
    <text evidence="2 3">Belongs to the small heat shock protein (HSP20) family.</text>
</comment>
<organism evidence="6 7">
    <name type="scientific">Prymnesium parvum</name>
    <name type="common">Toxic golden alga</name>
    <dbReference type="NCBI Taxonomy" id="97485"/>
    <lineage>
        <taxon>Eukaryota</taxon>
        <taxon>Haptista</taxon>
        <taxon>Haptophyta</taxon>
        <taxon>Prymnesiophyceae</taxon>
        <taxon>Prymnesiales</taxon>
        <taxon>Prymnesiaceae</taxon>
        <taxon>Prymnesium</taxon>
    </lineage>
</organism>
<dbReference type="Pfam" id="PF00011">
    <property type="entry name" value="HSP20"/>
    <property type="match status" value="2"/>
</dbReference>
<sequence length="239" mass="25412">MAFGNFPLDVLSSVSPFDIILPRKPIDVDRSAQRTSACKFHEEEKGYSLSLMLPGVSPADLKLSIEDGMLTISGATKTDTQTYRASYRVRVPSDADPASAKAAAEHGILSITLSKRPKVTHEIAVASSSAGPRKTTEDDYVLNLPFPGVRPCDFKVVCEDSVLSIAIDTSSTQQATKTVKRILPADADVSAATAFAEHGILTISLPRRSNETHEEGPSARSTHLITVTNGSGGSPTSSK</sequence>